<evidence type="ECO:0000256" key="4">
    <source>
        <dbReference type="RuleBase" id="RU361277"/>
    </source>
</evidence>
<dbReference type="STRING" id="1528.SAMN04488579_13129"/>
<dbReference type="SMART" id="SM00829">
    <property type="entry name" value="PKS_ER"/>
    <property type="match status" value="1"/>
</dbReference>
<dbReference type="PANTHER" id="PTHR43401:SF2">
    <property type="entry name" value="L-THREONINE 3-DEHYDROGENASE"/>
    <property type="match status" value="1"/>
</dbReference>
<evidence type="ECO:0000313" key="7">
    <source>
        <dbReference type="Proteomes" id="UP000199652"/>
    </source>
</evidence>
<dbReference type="InterPro" id="IPR050129">
    <property type="entry name" value="Zn_alcohol_dh"/>
</dbReference>
<keyword evidence="1 4" id="KW-0479">Metal-binding</keyword>
<evidence type="ECO:0000256" key="3">
    <source>
        <dbReference type="ARBA" id="ARBA00023002"/>
    </source>
</evidence>
<dbReference type="GO" id="GO:0016491">
    <property type="term" value="F:oxidoreductase activity"/>
    <property type="evidence" value="ECO:0007669"/>
    <property type="project" value="UniProtKB-KW"/>
</dbReference>
<proteinExistence type="inferred from homology"/>
<dbReference type="InterPro" id="IPR013154">
    <property type="entry name" value="ADH-like_N"/>
</dbReference>
<dbReference type="SUPFAM" id="SSF50129">
    <property type="entry name" value="GroES-like"/>
    <property type="match status" value="1"/>
</dbReference>
<dbReference type="InterPro" id="IPR013149">
    <property type="entry name" value="ADH-like_C"/>
</dbReference>
<dbReference type="InterPro" id="IPR011032">
    <property type="entry name" value="GroES-like_sf"/>
</dbReference>
<gene>
    <name evidence="6" type="ORF">SAMN04488579_13129</name>
</gene>
<evidence type="ECO:0000256" key="2">
    <source>
        <dbReference type="ARBA" id="ARBA00022833"/>
    </source>
</evidence>
<dbReference type="Pfam" id="PF00107">
    <property type="entry name" value="ADH_zinc_N"/>
    <property type="match status" value="1"/>
</dbReference>
<keyword evidence="2 4" id="KW-0862">Zinc</keyword>
<dbReference type="InterPro" id="IPR036291">
    <property type="entry name" value="NAD(P)-bd_dom_sf"/>
</dbReference>
<evidence type="ECO:0000259" key="5">
    <source>
        <dbReference type="SMART" id="SM00829"/>
    </source>
</evidence>
<organism evidence="6 7">
    <name type="scientific">Eubacterium barkeri</name>
    <name type="common">Clostridium barkeri</name>
    <dbReference type="NCBI Taxonomy" id="1528"/>
    <lineage>
        <taxon>Bacteria</taxon>
        <taxon>Bacillati</taxon>
        <taxon>Bacillota</taxon>
        <taxon>Clostridia</taxon>
        <taxon>Eubacteriales</taxon>
        <taxon>Eubacteriaceae</taxon>
        <taxon>Eubacterium</taxon>
    </lineage>
</organism>
<feature type="domain" description="Enoyl reductase (ER)" evidence="5">
    <location>
        <begin position="10"/>
        <end position="348"/>
    </location>
</feature>
<dbReference type="PROSITE" id="PS00059">
    <property type="entry name" value="ADH_ZINC"/>
    <property type="match status" value="1"/>
</dbReference>
<dbReference type="PANTHER" id="PTHR43401">
    <property type="entry name" value="L-THREONINE 3-DEHYDROGENASE"/>
    <property type="match status" value="1"/>
</dbReference>
<name>A0A1H3JLM5_EUBBA</name>
<comment type="similarity">
    <text evidence="4">Belongs to the zinc-containing alcohol dehydrogenase family.</text>
</comment>
<dbReference type="SUPFAM" id="SSF51735">
    <property type="entry name" value="NAD(P)-binding Rossmann-fold domains"/>
    <property type="match status" value="1"/>
</dbReference>
<dbReference type="Proteomes" id="UP000199652">
    <property type="component" value="Unassembled WGS sequence"/>
</dbReference>
<accession>A0A1H3JLM5</accession>
<evidence type="ECO:0000256" key="1">
    <source>
        <dbReference type="ARBA" id="ARBA00022723"/>
    </source>
</evidence>
<keyword evidence="7" id="KW-1185">Reference proteome</keyword>
<reference evidence="7" key="1">
    <citation type="submission" date="2016-10" db="EMBL/GenBank/DDBJ databases">
        <authorList>
            <person name="Varghese N."/>
            <person name="Submissions S."/>
        </authorList>
    </citation>
    <scope>NUCLEOTIDE SEQUENCE [LARGE SCALE GENOMIC DNA]</scope>
    <source>
        <strain evidence="7">VPI 5359</strain>
    </source>
</reference>
<dbReference type="InterPro" id="IPR020843">
    <property type="entry name" value="ER"/>
</dbReference>
<dbReference type="EMBL" id="FNOU01000031">
    <property type="protein sequence ID" value="SDY40816.1"/>
    <property type="molecule type" value="Genomic_DNA"/>
</dbReference>
<dbReference type="CDD" id="cd08236">
    <property type="entry name" value="sugar_DH"/>
    <property type="match status" value="1"/>
</dbReference>
<dbReference type="Pfam" id="PF08240">
    <property type="entry name" value="ADH_N"/>
    <property type="match status" value="1"/>
</dbReference>
<dbReference type="AlphaFoldDB" id="A0A1H3JLM5"/>
<dbReference type="Gene3D" id="3.40.50.720">
    <property type="entry name" value="NAD(P)-binding Rossmann-like Domain"/>
    <property type="match status" value="1"/>
</dbReference>
<evidence type="ECO:0000313" key="6">
    <source>
        <dbReference type="EMBL" id="SDY40816.1"/>
    </source>
</evidence>
<comment type="cofactor">
    <cofactor evidence="4">
        <name>Zn(2+)</name>
        <dbReference type="ChEBI" id="CHEBI:29105"/>
    </cofactor>
</comment>
<sequence length="351" mass="38819">MNEMKALELNNIGHLDVNEARALPEMSETDVLVKVKAVGVCGSDYERVFNSGAHKMPIVLGHELSGVVEGTGQKVEKIQKGDRVVVVPLIPCHQCEWCHQGEFSICDDYDYIGSRRDGGMAEYVLVPQENILLLPKKVSYISGAMVEPAANAIHALWIGQMKASDSLCVTGAGPIGQMAIQYARVLGIKKIISVDIVPDKLELAKRMGATHIIDTTQEDFIEAIKEITEGRGVDLLLEASGAPSIQAVCPEIVAKLGRIVLLGFSHKDVSFPAHVYEMILRKQIKLMGSWNTYSENFPGEEWRYTLKLMERSELDVLPLISHMLSLEEAPAFFEAVKNKSIDYNKVMIINN</sequence>
<dbReference type="Gene3D" id="3.90.180.10">
    <property type="entry name" value="Medium-chain alcohol dehydrogenases, catalytic domain"/>
    <property type="match status" value="1"/>
</dbReference>
<dbReference type="InterPro" id="IPR002328">
    <property type="entry name" value="ADH_Zn_CS"/>
</dbReference>
<keyword evidence="3" id="KW-0560">Oxidoreductase</keyword>
<dbReference type="GO" id="GO:0008270">
    <property type="term" value="F:zinc ion binding"/>
    <property type="evidence" value="ECO:0007669"/>
    <property type="project" value="InterPro"/>
</dbReference>
<protein>
    <submittedName>
        <fullName evidence="6">Galactitol 1-phosphate 5-dehydrogenase</fullName>
    </submittedName>
</protein>